<dbReference type="PROSITE" id="PS51462">
    <property type="entry name" value="NUDIX"/>
    <property type="match status" value="1"/>
</dbReference>
<keyword evidence="6" id="KW-0464">Manganese</keyword>
<keyword evidence="3" id="KW-0479">Metal-binding</keyword>
<dbReference type="Pfam" id="PF00293">
    <property type="entry name" value="NUDIX"/>
    <property type="match status" value="1"/>
</dbReference>
<keyword evidence="5" id="KW-0460">Magnesium</keyword>
<dbReference type="CDD" id="cd03426">
    <property type="entry name" value="NUDIX_CoAse_Nudt7"/>
    <property type="match status" value="1"/>
</dbReference>
<reference evidence="8 9" key="1">
    <citation type="journal article" date="2007" name="Int. J. Syst. Evol. Microbiol.">
        <title>Marixanthomonas ophiurae gen. nov., sp. nov., a marine bacterium of the family Flavobacteriaceae isolated from a deep-sea brittle star.</title>
        <authorList>
            <person name="Romanenko L.A."/>
            <person name="Uchino M."/>
            <person name="Frolova G.M."/>
            <person name="Mikhailov V.V."/>
        </authorList>
    </citation>
    <scope>NUCLEOTIDE SEQUENCE [LARGE SCALE GENOMIC DNA]</scope>
    <source>
        <strain evidence="8 9">KMM 3046</strain>
    </source>
</reference>
<evidence type="ECO:0000256" key="5">
    <source>
        <dbReference type="ARBA" id="ARBA00022842"/>
    </source>
</evidence>
<proteinExistence type="predicted"/>
<comment type="cofactor">
    <cofactor evidence="2">
        <name>Mg(2+)</name>
        <dbReference type="ChEBI" id="CHEBI:18420"/>
    </cofactor>
</comment>
<evidence type="ECO:0000256" key="4">
    <source>
        <dbReference type="ARBA" id="ARBA00022801"/>
    </source>
</evidence>
<comment type="cofactor">
    <cofactor evidence="1">
        <name>Mn(2+)</name>
        <dbReference type="ChEBI" id="CHEBI:29035"/>
    </cofactor>
</comment>
<sequence>MDFSSFEERIVKVKKMELPGEAIQFKMAPVERLKELKEQALLKQNARKAGVMALFYPSEKNETRIILILRRTYKGVHSAQIGFPGGKLESEDASLKEAALRETEEEVGVSRKVISVVKQLTEIYIPPSNFFVQPFLGITKTTPQFIKQDEEVEALVEVPLSLFMDDKTLVTKKITTSYATNIDVPAFLLNGHVVWGATAMMLSEVRELLKQVL</sequence>
<accession>A0A3E1Q7C0</accession>
<dbReference type="GO" id="GO:0010945">
    <property type="term" value="F:coenzyme A diphosphatase activity"/>
    <property type="evidence" value="ECO:0007669"/>
    <property type="project" value="InterPro"/>
</dbReference>
<dbReference type="Proteomes" id="UP000261082">
    <property type="component" value="Unassembled WGS sequence"/>
</dbReference>
<keyword evidence="4" id="KW-0378">Hydrolase</keyword>
<dbReference type="Gene3D" id="3.90.79.10">
    <property type="entry name" value="Nucleoside Triphosphate Pyrophosphohydrolase"/>
    <property type="match status" value="1"/>
</dbReference>
<dbReference type="GO" id="GO:0046872">
    <property type="term" value="F:metal ion binding"/>
    <property type="evidence" value="ECO:0007669"/>
    <property type="project" value="UniProtKB-KW"/>
</dbReference>
<evidence type="ECO:0000256" key="1">
    <source>
        <dbReference type="ARBA" id="ARBA00001936"/>
    </source>
</evidence>
<dbReference type="RefSeq" id="WP_117159984.1">
    <property type="nucleotide sequence ID" value="NZ_QVID01000002.1"/>
</dbReference>
<name>A0A3E1Q7C0_9FLAO</name>
<evidence type="ECO:0000259" key="7">
    <source>
        <dbReference type="PROSITE" id="PS51462"/>
    </source>
</evidence>
<dbReference type="InterPro" id="IPR045121">
    <property type="entry name" value="CoAse"/>
</dbReference>
<evidence type="ECO:0000256" key="2">
    <source>
        <dbReference type="ARBA" id="ARBA00001946"/>
    </source>
</evidence>
<dbReference type="InterPro" id="IPR015797">
    <property type="entry name" value="NUDIX_hydrolase-like_dom_sf"/>
</dbReference>
<organism evidence="8 9">
    <name type="scientific">Marixanthomonas ophiurae</name>
    <dbReference type="NCBI Taxonomy" id="387659"/>
    <lineage>
        <taxon>Bacteria</taxon>
        <taxon>Pseudomonadati</taxon>
        <taxon>Bacteroidota</taxon>
        <taxon>Flavobacteriia</taxon>
        <taxon>Flavobacteriales</taxon>
        <taxon>Flavobacteriaceae</taxon>
        <taxon>Marixanthomonas</taxon>
    </lineage>
</organism>
<dbReference type="PANTHER" id="PTHR12992">
    <property type="entry name" value="NUDIX HYDROLASE"/>
    <property type="match status" value="1"/>
</dbReference>
<dbReference type="OrthoDB" id="9802805at2"/>
<comment type="caution">
    <text evidence="8">The sequence shown here is derived from an EMBL/GenBank/DDBJ whole genome shotgun (WGS) entry which is preliminary data.</text>
</comment>
<dbReference type="SUPFAM" id="SSF55811">
    <property type="entry name" value="Nudix"/>
    <property type="match status" value="1"/>
</dbReference>
<dbReference type="AlphaFoldDB" id="A0A3E1Q7C0"/>
<evidence type="ECO:0000313" key="9">
    <source>
        <dbReference type="Proteomes" id="UP000261082"/>
    </source>
</evidence>
<evidence type="ECO:0000256" key="3">
    <source>
        <dbReference type="ARBA" id="ARBA00022723"/>
    </source>
</evidence>
<keyword evidence="9" id="KW-1185">Reference proteome</keyword>
<dbReference type="PANTHER" id="PTHR12992:SF11">
    <property type="entry name" value="MITOCHONDRIAL COENZYME A DIPHOSPHATASE NUDT8"/>
    <property type="match status" value="1"/>
</dbReference>
<gene>
    <name evidence="8" type="ORF">DZ858_12395</name>
</gene>
<dbReference type="EMBL" id="QVID01000002">
    <property type="protein sequence ID" value="RFN58035.1"/>
    <property type="molecule type" value="Genomic_DNA"/>
</dbReference>
<evidence type="ECO:0000313" key="8">
    <source>
        <dbReference type="EMBL" id="RFN58035.1"/>
    </source>
</evidence>
<feature type="domain" description="Nudix hydrolase" evidence="7">
    <location>
        <begin position="46"/>
        <end position="183"/>
    </location>
</feature>
<dbReference type="InterPro" id="IPR000086">
    <property type="entry name" value="NUDIX_hydrolase_dom"/>
</dbReference>
<protein>
    <submittedName>
        <fullName evidence="8">CoA pyrophosphatase</fullName>
    </submittedName>
</protein>
<evidence type="ECO:0000256" key="6">
    <source>
        <dbReference type="ARBA" id="ARBA00023211"/>
    </source>
</evidence>